<organism evidence="1 2">
    <name type="scientific">Ajellomyces capsulatus</name>
    <name type="common">Darling's disease fungus</name>
    <name type="synonym">Histoplasma capsulatum</name>
    <dbReference type="NCBI Taxonomy" id="5037"/>
    <lineage>
        <taxon>Eukaryota</taxon>
        <taxon>Fungi</taxon>
        <taxon>Dikarya</taxon>
        <taxon>Ascomycota</taxon>
        <taxon>Pezizomycotina</taxon>
        <taxon>Eurotiomycetes</taxon>
        <taxon>Eurotiomycetidae</taxon>
        <taxon>Onygenales</taxon>
        <taxon>Ajellomycetaceae</taxon>
        <taxon>Histoplasma</taxon>
    </lineage>
</organism>
<dbReference type="AlphaFoldDB" id="A0A8A1MAK0"/>
<reference evidence="1" key="1">
    <citation type="submission" date="2021-01" db="EMBL/GenBank/DDBJ databases">
        <title>Chromosome-level genome assembly of a human fungal pathogen reveals clustering of transcriptionally co-regulated genes.</title>
        <authorList>
            <person name="Voorhies M."/>
            <person name="Cohen S."/>
            <person name="Shea T.P."/>
            <person name="Petrus S."/>
            <person name="Munoz J.F."/>
            <person name="Poplawski S."/>
            <person name="Goldman W.E."/>
            <person name="Michael T."/>
            <person name="Cuomo C.A."/>
            <person name="Sil A."/>
            <person name="Beyhan S."/>
        </authorList>
    </citation>
    <scope>NUCLEOTIDE SEQUENCE</scope>
    <source>
        <strain evidence="1">WU24</strain>
    </source>
</reference>
<proteinExistence type="predicted"/>
<evidence type="ECO:0000313" key="2">
    <source>
        <dbReference type="Proteomes" id="UP000663671"/>
    </source>
</evidence>
<dbReference type="EMBL" id="CP069114">
    <property type="protein sequence ID" value="QSS62979.1"/>
    <property type="molecule type" value="Genomic_DNA"/>
</dbReference>
<accession>A0A8A1MAK0</accession>
<evidence type="ECO:0000313" key="1">
    <source>
        <dbReference type="EMBL" id="QSS62979.1"/>
    </source>
</evidence>
<sequence length="112" mass="12654">MWTTLLEADQATPLTPPASRIIVPEHPNFSSTKRIPLEQPKIEHQVRNRMRTHFPPQLANWYNYGAGGYQTIDAPPNASQGKGVFTRFIGTKIFSTLTHYAAKTFIANPDFQ</sequence>
<name>A0A8A1MAK0_AJECA</name>
<dbReference type="VEuPathDB" id="FungiDB:I7I51_00034"/>
<protein>
    <submittedName>
        <fullName evidence="1">Uncharacterized protein</fullName>
    </submittedName>
</protein>
<gene>
    <name evidence="1" type="ORF">I7I51_00034</name>
</gene>
<dbReference type="Proteomes" id="UP000663671">
    <property type="component" value="Chromosome 1"/>
</dbReference>